<dbReference type="PANTHER" id="PTHR48094:SF19">
    <property type="entry name" value="DJ-1_PFPI DOMAIN-CONTAINING PROTEIN"/>
    <property type="match status" value="1"/>
</dbReference>
<accession>A0A0E9LWJ6</accession>
<dbReference type="AlphaFoldDB" id="A0A0E9LWJ6"/>
<dbReference type="EMBL" id="BAZW01000015">
    <property type="protein sequence ID" value="GAO29937.1"/>
    <property type="molecule type" value="Genomic_DNA"/>
</dbReference>
<gene>
    <name evidence="2" type="ORF">JCM15548_12172</name>
</gene>
<sequence>MKKKIAVFLFDGFSDWEISYLTPEINKSELFELVYFSPSGDLVTSMGGLQVKPTKSLKDLAFEDLEMLILPGGTAWDKGGNREIEKLTVDMFEAGKPVAAICAATIYLGQIGLLNDLKHTSSDLNYLKGMAPEYSGGDHYQNALAVTDGHLITANGIAPIEFAREIFKTIGLYSDAAIEKWFQLFKNGVWSE</sequence>
<evidence type="ECO:0000313" key="3">
    <source>
        <dbReference type="Proteomes" id="UP000032900"/>
    </source>
</evidence>
<evidence type="ECO:0000259" key="1">
    <source>
        <dbReference type="Pfam" id="PF01965"/>
    </source>
</evidence>
<dbReference type="InterPro" id="IPR050325">
    <property type="entry name" value="Prot/Nucl_acid_deglycase"/>
</dbReference>
<dbReference type="InterPro" id="IPR002818">
    <property type="entry name" value="DJ-1/PfpI"/>
</dbReference>
<evidence type="ECO:0000313" key="2">
    <source>
        <dbReference type="EMBL" id="GAO29937.1"/>
    </source>
</evidence>
<keyword evidence="3" id="KW-1185">Reference proteome</keyword>
<dbReference type="Gene3D" id="3.40.50.880">
    <property type="match status" value="1"/>
</dbReference>
<dbReference type="GO" id="GO:0005737">
    <property type="term" value="C:cytoplasm"/>
    <property type="evidence" value="ECO:0007669"/>
    <property type="project" value="TreeGrafter"/>
</dbReference>
<dbReference type="STRING" id="1236989.JCM15548_12172"/>
<dbReference type="CDD" id="cd03140">
    <property type="entry name" value="GATase1_PfpI_3"/>
    <property type="match status" value="1"/>
</dbReference>
<dbReference type="OrthoDB" id="6003696at2"/>
<protein>
    <submittedName>
        <fullName evidence="2">ThiJ/PfpI family</fullName>
    </submittedName>
</protein>
<dbReference type="SUPFAM" id="SSF52317">
    <property type="entry name" value="Class I glutamine amidotransferase-like"/>
    <property type="match status" value="1"/>
</dbReference>
<organism evidence="2 3">
    <name type="scientific">Geofilum rubicundum JCM 15548</name>
    <dbReference type="NCBI Taxonomy" id="1236989"/>
    <lineage>
        <taxon>Bacteria</taxon>
        <taxon>Pseudomonadati</taxon>
        <taxon>Bacteroidota</taxon>
        <taxon>Bacteroidia</taxon>
        <taxon>Marinilabiliales</taxon>
        <taxon>Marinilabiliaceae</taxon>
        <taxon>Geofilum</taxon>
    </lineage>
</organism>
<feature type="domain" description="DJ-1/PfpI" evidence="1">
    <location>
        <begin position="3"/>
        <end position="168"/>
    </location>
</feature>
<dbReference type="Proteomes" id="UP000032900">
    <property type="component" value="Unassembled WGS sequence"/>
</dbReference>
<dbReference type="PANTHER" id="PTHR48094">
    <property type="entry name" value="PROTEIN/NUCLEIC ACID DEGLYCASE DJ-1-RELATED"/>
    <property type="match status" value="1"/>
</dbReference>
<dbReference type="Pfam" id="PF01965">
    <property type="entry name" value="DJ-1_PfpI"/>
    <property type="match status" value="1"/>
</dbReference>
<dbReference type="InterPro" id="IPR029062">
    <property type="entry name" value="Class_I_gatase-like"/>
</dbReference>
<comment type="caution">
    <text evidence="2">The sequence shown here is derived from an EMBL/GenBank/DDBJ whole genome shotgun (WGS) entry which is preliminary data.</text>
</comment>
<reference evidence="2 3" key="1">
    <citation type="journal article" date="2015" name="Microbes Environ.">
        <title>Distribution and evolution of nitrogen fixation genes in the phylum bacteroidetes.</title>
        <authorList>
            <person name="Inoue J."/>
            <person name="Oshima K."/>
            <person name="Suda W."/>
            <person name="Sakamoto M."/>
            <person name="Iino T."/>
            <person name="Noda S."/>
            <person name="Hongoh Y."/>
            <person name="Hattori M."/>
            <person name="Ohkuma M."/>
        </authorList>
    </citation>
    <scope>NUCLEOTIDE SEQUENCE [LARGE SCALE GENOMIC DNA]</scope>
    <source>
        <strain evidence="2">JCM 15548</strain>
    </source>
</reference>
<proteinExistence type="predicted"/>
<dbReference type="RefSeq" id="WP_062124591.1">
    <property type="nucleotide sequence ID" value="NZ_BAZW01000015.1"/>
</dbReference>
<name>A0A0E9LWJ6_9BACT</name>